<dbReference type="Proteomes" id="UP000545761">
    <property type="component" value="Unassembled WGS sequence"/>
</dbReference>
<feature type="domain" description="HTH hxlR-type" evidence="1">
    <location>
        <begin position="1"/>
        <end position="61"/>
    </location>
</feature>
<organism evidence="2 3">
    <name type="scientific">Streptomyces himalayensis subsp. himalayensis</name>
    <dbReference type="NCBI Taxonomy" id="2756131"/>
    <lineage>
        <taxon>Bacteria</taxon>
        <taxon>Bacillati</taxon>
        <taxon>Actinomycetota</taxon>
        <taxon>Actinomycetes</taxon>
        <taxon>Kitasatosporales</taxon>
        <taxon>Streptomycetaceae</taxon>
        <taxon>Streptomyces</taxon>
        <taxon>Streptomyces himalayensis</taxon>
    </lineage>
</organism>
<dbReference type="AlphaFoldDB" id="A0A7W0DIT1"/>
<evidence type="ECO:0000313" key="3">
    <source>
        <dbReference type="Proteomes" id="UP000545761"/>
    </source>
</evidence>
<reference evidence="2 3" key="1">
    <citation type="submission" date="2020-07" db="EMBL/GenBank/DDBJ databases">
        <title>Streptomyces isolated from Indian soil.</title>
        <authorList>
            <person name="Mandal S."/>
            <person name="Maiti P.K."/>
        </authorList>
    </citation>
    <scope>NUCLEOTIDE SEQUENCE [LARGE SCALE GENOMIC DNA]</scope>
    <source>
        <strain evidence="2 3">PSKA28</strain>
    </source>
</reference>
<evidence type="ECO:0000259" key="1">
    <source>
        <dbReference type="PROSITE" id="PS51118"/>
    </source>
</evidence>
<dbReference type="SUPFAM" id="SSF46785">
    <property type="entry name" value="Winged helix' DNA-binding domain"/>
    <property type="match status" value="1"/>
</dbReference>
<dbReference type="InterPro" id="IPR036390">
    <property type="entry name" value="WH_DNA-bd_sf"/>
</dbReference>
<protein>
    <submittedName>
        <fullName evidence="2">Winged helix-turn-helix transcriptional regulator</fullName>
    </submittedName>
</protein>
<accession>A0A7W0DIT1</accession>
<evidence type="ECO:0000313" key="2">
    <source>
        <dbReference type="EMBL" id="MBA2945555.1"/>
    </source>
</evidence>
<proteinExistence type="predicted"/>
<comment type="caution">
    <text evidence="2">The sequence shown here is derived from an EMBL/GenBank/DDBJ whole genome shotgun (WGS) entry which is preliminary data.</text>
</comment>
<sequence>MRRSPVATSGTIFWAPTTQIAVVHPVVPPRVDYDLTPLGRTLLETVRSLLDWALDHIDDIDEARKAYDARS</sequence>
<dbReference type="Pfam" id="PF01638">
    <property type="entry name" value="HxlR"/>
    <property type="match status" value="1"/>
</dbReference>
<name>A0A7W0DIT1_9ACTN</name>
<gene>
    <name evidence="2" type="ORF">H1D24_06915</name>
</gene>
<dbReference type="InterPro" id="IPR002577">
    <property type="entry name" value="HTH_HxlR"/>
</dbReference>
<dbReference type="Gene3D" id="1.10.10.10">
    <property type="entry name" value="Winged helix-like DNA-binding domain superfamily/Winged helix DNA-binding domain"/>
    <property type="match status" value="1"/>
</dbReference>
<dbReference type="PROSITE" id="PS51118">
    <property type="entry name" value="HTH_HXLR"/>
    <property type="match status" value="1"/>
</dbReference>
<dbReference type="InterPro" id="IPR036388">
    <property type="entry name" value="WH-like_DNA-bd_sf"/>
</dbReference>
<dbReference type="EMBL" id="JACEHE010000003">
    <property type="protein sequence ID" value="MBA2945555.1"/>
    <property type="molecule type" value="Genomic_DNA"/>
</dbReference>